<keyword evidence="4" id="KW-1185">Reference proteome</keyword>
<dbReference type="InterPro" id="IPR013094">
    <property type="entry name" value="AB_hydrolase_3"/>
</dbReference>
<dbReference type="Proteomes" id="UP000799777">
    <property type="component" value="Unassembled WGS sequence"/>
</dbReference>
<gene>
    <name evidence="3" type="ORF">EK21DRAFT_107348</name>
</gene>
<evidence type="ECO:0000259" key="2">
    <source>
        <dbReference type="Pfam" id="PF07859"/>
    </source>
</evidence>
<protein>
    <recommendedName>
        <fullName evidence="2">Alpha/beta hydrolase fold-3 domain-containing protein</fullName>
    </recommendedName>
</protein>
<dbReference type="AlphaFoldDB" id="A0A9P4LSY8"/>
<dbReference type="InterPro" id="IPR029058">
    <property type="entry name" value="AB_hydrolase_fold"/>
</dbReference>
<organism evidence="3 4">
    <name type="scientific">Setomelanomma holmii</name>
    <dbReference type="NCBI Taxonomy" id="210430"/>
    <lineage>
        <taxon>Eukaryota</taxon>
        <taxon>Fungi</taxon>
        <taxon>Dikarya</taxon>
        <taxon>Ascomycota</taxon>
        <taxon>Pezizomycotina</taxon>
        <taxon>Dothideomycetes</taxon>
        <taxon>Pleosporomycetidae</taxon>
        <taxon>Pleosporales</taxon>
        <taxon>Pleosporineae</taxon>
        <taxon>Phaeosphaeriaceae</taxon>
        <taxon>Setomelanomma</taxon>
    </lineage>
</organism>
<name>A0A9P4LSY8_9PLEO</name>
<dbReference type="SUPFAM" id="SSF53474">
    <property type="entry name" value="alpha/beta-Hydrolases"/>
    <property type="match status" value="1"/>
</dbReference>
<evidence type="ECO:0000256" key="1">
    <source>
        <dbReference type="ARBA" id="ARBA00022801"/>
    </source>
</evidence>
<dbReference type="PANTHER" id="PTHR48081:SF8">
    <property type="entry name" value="ALPHA_BETA HYDROLASE FOLD-3 DOMAIN-CONTAINING PROTEIN-RELATED"/>
    <property type="match status" value="1"/>
</dbReference>
<dbReference type="GO" id="GO:0016787">
    <property type="term" value="F:hydrolase activity"/>
    <property type="evidence" value="ECO:0007669"/>
    <property type="project" value="UniProtKB-KW"/>
</dbReference>
<dbReference type="Gene3D" id="3.40.50.1820">
    <property type="entry name" value="alpha/beta hydrolase"/>
    <property type="match status" value="1"/>
</dbReference>
<accession>A0A9P4LSY8</accession>
<sequence>MTKKYYLDPDFEVCVQQTLKELGVSPDAPPTRFARGDVEGRRKGAGFARVVLGLDPEPPNITKTQYTARAEDGYKISILAYRRKKEADEASSGLQPAILYLHGGGMILGSAEMFETVTKADVAATGVAHFSVNYRLAPESPDPIPVRDCYAALVWLHLNAAELGIDNSRIGVVGLSAGGGLAAGVCLMARDRGLNPPIAKQILLCPMLDDRNIDVDSDLAPFATWTWDDNWTGWTALLGERKGTDAVSAYAAPARAESLAGLPSTYIDVGTVDIFAKEDEEYAERLREAGVQVEWQLYGGVPHGFEFRGRQSDIKKIADANRRAAVMSF</sequence>
<dbReference type="Pfam" id="PF07859">
    <property type="entry name" value="Abhydrolase_3"/>
    <property type="match status" value="1"/>
</dbReference>
<evidence type="ECO:0000313" key="3">
    <source>
        <dbReference type="EMBL" id="KAF2035222.1"/>
    </source>
</evidence>
<dbReference type="EMBL" id="ML978158">
    <property type="protein sequence ID" value="KAF2035222.1"/>
    <property type="molecule type" value="Genomic_DNA"/>
</dbReference>
<feature type="domain" description="Alpha/beta hydrolase fold-3" evidence="2">
    <location>
        <begin position="98"/>
        <end position="305"/>
    </location>
</feature>
<dbReference type="PANTHER" id="PTHR48081">
    <property type="entry name" value="AB HYDROLASE SUPERFAMILY PROTEIN C4A8.06C"/>
    <property type="match status" value="1"/>
</dbReference>
<dbReference type="OrthoDB" id="433474at2759"/>
<proteinExistence type="predicted"/>
<evidence type="ECO:0000313" key="4">
    <source>
        <dbReference type="Proteomes" id="UP000799777"/>
    </source>
</evidence>
<reference evidence="3" key="1">
    <citation type="journal article" date="2020" name="Stud. Mycol.">
        <title>101 Dothideomycetes genomes: a test case for predicting lifestyles and emergence of pathogens.</title>
        <authorList>
            <person name="Haridas S."/>
            <person name="Albert R."/>
            <person name="Binder M."/>
            <person name="Bloem J."/>
            <person name="Labutti K."/>
            <person name="Salamov A."/>
            <person name="Andreopoulos B."/>
            <person name="Baker S."/>
            <person name="Barry K."/>
            <person name="Bills G."/>
            <person name="Bluhm B."/>
            <person name="Cannon C."/>
            <person name="Castanera R."/>
            <person name="Culley D."/>
            <person name="Daum C."/>
            <person name="Ezra D."/>
            <person name="Gonzalez J."/>
            <person name="Henrissat B."/>
            <person name="Kuo A."/>
            <person name="Liang C."/>
            <person name="Lipzen A."/>
            <person name="Lutzoni F."/>
            <person name="Magnuson J."/>
            <person name="Mondo S."/>
            <person name="Nolan M."/>
            <person name="Ohm R."/>
            <person name="Pangilinan J."/>
            <person name="Park H.-J."/>
            <person name="Ramirez L."/>
            <person name="Alfaro M."/>
            <person name="Sun H."/>
            <person name="Tritt A."/>
            <person name="Yoshinaga Y."/>
            <person name="Zwiers L.-H."/>
            <person name="Turgeon B."/>
            <person name="Goodwin S."/>
            <person name="Spatafora J."/>
            <person name="Crous P."/>
            <person name="Grigoriev I."/>
        </authorList>
    </citation>
    <scope>NUCLEOTIDE SEQUENCE</scope>
    <source>
        <strain evidence="3">CBS 110217</strain>
    </source>
</reference>
<dbReference type="InterPro" id="IPR050300">
    <property type="entry name" value="GDXG_lipolytic_enzyme"/>
</dbReference>
<keyword evidence="1" id="KW-0378">Hydrolase</keyword>
<comment type="caution">
    <text evidence="3">The sequence shown here is derived from an EMBL/GenBank/DDBJ whole genome shotgun (WGS) entry which is preliminary data.</text>
</comment>